<feature type="compositionally biased region" description="Pro residues" evidence="1">
    <location>
        <begin position="168"/>
        <end position="180"/>
    </location>
</feature>
<gene>
    <name evidence="2" type="ORF">PCOR1329_LOCUS76684</name>
</gene>
<dbReference type="EMBL" id="CAUYUJ010020546">
    <property type="protein sequence ID" value="CAK0899065.1"/>
    <property type="molecule type" value="Genomic_DNA"/>
</dbReference>
<feature type="compositionally biased region" description="Basic residues" evidence="1">
    <location>
        <begin position="282"/>
        <end position="291"/>
    </location>
</feature>
<feature type="region of interest" description="Disordered" evidence="1">
    <location>
        <begin position="1"/>
        <end position="37"/>
    </location>
</feature>
<comment type="caution">
    <text evidence="2">The sequence shown here is derived from an EMBL/GenBank/DDBJ whole genome shotgun (WGS) entry which is preliminary data.</text>
</comment>
<organism evidence="2 3">
    <name type="scientific">Prorocentrum cordatum</name>
    <dbReference type="NCBI Taxonomy" id="2364126"/>
    <lineage>
        <taxon>Eukaryota</taxon>
        <taxon>Sar</taxon>
        <taxon>Alveolata</taxon>
        <taxon>Dinophyceae</taxon>
        <taxon>Prorocentrales</taxon>
        <taxon>Prorocentraceae</taxon>
        <taxon>Prorocentrum</taxon>
    </lineage>
</organism>
<dbReference type="Proteomes" id="UP001189429">
    <property type="component" value="Unassembled WGS sequence"/>
</dbReference>
<name>A0ABN9XH61_9DINO</name>
<feature type="region of interest" description="Disordered" evidence="1">
    <location>
        <begin position="49"/>
        <end position="101"/>
    </location>
</feature>
<proteinExistence type="predicted"/>
<accession>A0ABN9XH61</accession>
<feature type="non-terminal residue" evidence="2">
    <location>
        <position position="1"/>
    </location>
</feature>
<protein>
    <submittedName>
        <fullName evidence="2">Uncharacterized protein</fullName>
    </submittedName>
</protein>
<feature type="non-terminal residue" evidence="2">
    <location>
        <position position="291"/>
    </location>
</feature>
<evidence type="ECO:0000313" key="2">
    <source>
        <dbReference type="EMBL" id="CAK0899065.1"/>
    </source>
</evidence>
<sequence length="291" mass="29356">DVPGTLRGEAKGGVKMDWSPPPVADASPAPQTPKVAQFRPSMGMFTASPSFAEMTRCQSTSPSRSRAPPPRVDSTARRSKSLAPSSSFNHAAPPPGSPMLALGAARSLTFGAADLKSTLTGLLRPSALSFGVGGLDSMAGSVAISAGIGRPGRAPGPPPLADMGESAQPPPPPPPPPPARSPAVGSRSCAPEALQSPTRGIRGPPPAVQQTRPSAAAGCADIMTTPQRSKAQPTEQHSWEEGPGQPAVQGFGWSPPGLGSGLSSARGRQPCPPHAVASPPQHKVHPGGRAG</sequence>
<evidence type="ECO:0000256" key="1">
    <source>
        <dbReference type="SAM" id="MobiDB-lite"/>
    </source>
</evidence>
<reference evidence="2" key="1">
    <citation type="submission" date="2023-10" db="EMBL/GenBank/DDBJ databases">
        <authorList>
            <person name="Chen Y."/>
            <person name="Shah S."/>
            <person name="Dougan E. K."/>
            <person name="Thang M."/>
            <person name="Chan C."/>
        </authorList>
    </citation>
    <scope>NUCLEOTIDE SEQUENCE [LARGE SCALE GENOMIC DNA]</scope>
</reference>
<feature type="region of interest" description="Disordered" evidence="1">
    <location>
        <begin position="146"/>
        <end position="291"/>
    </location>
</feature>
<feature type="compositionally biased region" description="Low complexity" evidence="1">
    <location>
        <begin position="252"/>
        <end position="264"/>
    </location>
</feature>
<feature type="compositionally biased region" description="Polar residues" evidence="1">
    <location>
        <begin position="224"/>
        <end position="236"/>
    </location>
</feature>
<keyword evidence="3" id="KW-1185">Reference proteome</keyword>
<evidence type="ECO:0000313" key="3">
    <source>
        <dbReference type="Proteomes" id="UP001189429"/>
    </source>
</evidence>